<dbReference type="Gene3D" id="3.40.50.1820">
    <property type="entry name" value="alpha/beta hydrolase"/>
    <property type="match status" value="1"/>
</dbReference>
<proteinExistence type="predicted"/>
<keyword evidence="2" id="KW-0378">Hydrolase</keyword>
<dbReference type="RefSeq" id="WP_168035573.1">
    <property type="nucleotide sequence ID" value="NZ_JAATJH010000001.1"/>
</dbReference>
<dbReference type="SUPFAM" id="SSF53474">
    <property type="entry name" value="alpha/beta-Hydrolases"/>
    <property type="match status" value="1"/>
</dbReference>
<dbReference type="InterPro" id="IPR029058">
    <property type="entry name" value="AB_hydrolase_fold"/>
</dbReference>
<sequence length="281" mass="31486">MAQETKEFAWIDERGTKIYAVEWSANSPRAVMGIVHGLGEHCRRYDHLAKYFAERGMACLGYDRTGHGRSGGKRGFAADYKQYVDEVATLVVECGRRYPGKPIFLYGHSMGGQILLRYLIRRNPKIAGAIVSAPHVQLPFRPNPVQLTLGKLMRRLKPDFTQPNGLDTRLLSRDPYVVERYLADPHVHSALSAQTGIDMLENADQLNGYTGLVRVPTLLMHGDADGITSADASKAFAGRNGEWVTYKNWPGYFHELHNEPDWKEVASYVANWVDGKLPAGR</sequence>
<evidence type="ECO:0000259" key="1">
    <source>
        <dbReference type="Pfam" id="PF12146"/>
    </source>
</evidence>
<comment type="caution">
    <text evidence="2">The sequence shown here is derived from an EMBL/GenBank/DDBJ whole genome shotgun (WGS) entry which is preliminary data.</text>
</comment>
<dbReference type="GO" id="GO:0016787">
    <property type="term" value="F:hydrolase activity"/>
    <property type="evidence" value="ECO:0007669"/>
    <property type="project" value="UniProtKB-KW"/>
</dbReference>
<organism evidence="2 3">
    <name type="scientific">Neolewinella antarctica</name>
    <dbReference type="NCBI Taxonomy" id="442734"/>
    <lineage>
        <taxon>Bacteria</taxon>
        <taxon>Pseudomonadati</taxon>
        <taxon>Bacteroidota</taxon>
        <taxon>Saprospiria</taxon>
        <taxon>Saprospirales</taxon>
        <taxon>Lewinellaceae</taxon>
        <taxon>Neolewinella</taxon>
    </lineage>
</organism>
<feature type="domain" description="Serine aminopeptidase S33" evidence="1">
    <location>
        <begin position="27"/>
        <end position="261"/>
    </location>
</feature>
<name>A0ABX0X6D2_9BACT</name>
<dbReference type="InterPro" id="IPR022742">
    <property type="entry name" value="Hydrolase_4"/>
</dbReference>
<dbReference type="Proteomes" id="UP000770785">
    <property type="component" value="Unassembled WGS sequence"/>
</dbReference>
<dbReference type="InterPro" id="IPR051044">
    <property type="entry name" value="MAG_DAG_Lipase"/>
</dbReference>
<dbReference type="Pfam" id="PF12146">
    <property type="entry name" value="Hydrolase_4"/>
    <property type="match status" value="1"/>
</dbReference>
<evidence type="ECO:0000313" key="3">
    <source>
        <dbReference type="Proteomes" id="UP000770785"/>
    </source>
</evidence>
<accession>A0ABX0X6D2</accession>
<dbReference type="PANTHER" id="PTHR11614">
    <property type="entry name" value="PHOSPHOLIPASE-RELATED"/>
    <property type="match status" value="1"/>
</dbReference>
<gene>
    <name evidence="2" type="ORF">GGR27_000243</name>
</gene>
<dbReference type="EMBL" id="JAATJH010000001">
    <property type="protein sequence ID" value="NJC24762.1"/>
    <property type="molecule type" value="Genomic_DNA"/>
</dbReference>
<keyword evidence="3" id="KW-1185">Reference proteome</keyword>
<evidence type="ECO:0000313" key="2">
    <source>
        <dbReference type="EMBL" id="NJC24762.1"/>
    </source>
</evidence>
<reference evidence="2 3" key="1">
    <citation type="submission" date="2020-03" db="EMBL/GenBank/DDBJ databases">
        <title>Genomic Encyclopedia of Type Strains, Phase IV (KMG-IV): sequencing the most valuable type-strain genomes for metagenomic binning, comparative biology and taxonomic classification.</title>
        <authorList>
            <person name="Goeker M."/>
        </authorList>
    </citation>
    <scope>NUCLEOTIDE SEQUENCE [LARGE SCALE GENOMIC DNA]</scope>
    <source>
        <strain evidence="2 3">DSM 105096</strain>
    </source>
</reference>
<protein>
    <submittedName>
        <fullName evidence="2">Alpha-beta hydrolase superfamily lysophospholipase</fullName>
    </submittedName>
</protein>